<dbReference type="Pfam" id="PF20684">
    <property type="entry name" value="Fung_rhodopsin"/>
    <property type="match status" value="1"/>
</dbReference>
<comment type="caution">
    <text evidence="9">The sequence shown here is derived from an EMBL/GenBank/DDBJ whole genome shotgun (WGS) entry which is preliminary data.</text>
</comment>
<gene>
    <name evidence="9" type="ORF">PVAG01_06476</name>
</gene>
<feature type="transmembrane region" description="Helical" evidence="7">
    <location>
        <begin position="125"/>
        <end position="147"/>
    </location>
</feature>
<feature type="transmembrane region" description="Helical" evidence="7">
    <location>
        <begin position="206"/>
        <end position="224"/>
    </location>
</feature>
<keyword evidence="2 7" id="KW-0812">Transmembrane</keyword>
<organism evidence="9 10">
    <name type="scientific">Phlyctema vagabunda</name>
    <dbReference type="NCBI Taxonomy" id="108571"/>
    <lineage>
        <taxon>Eukaryota</taxon>
        <taxon>Fungi</taxon>
        <taxon>Dikarya</taxon>
        <taxon>Ascomycota</taxon>
        <taxon>Pezizomycotina</taxon>
        <taxon>Leotiomycetes</taxon>
        <taxon>Helotiales</taxon>
        <taxon>Dermateaceae</taxon>
        <taxon>Phlyctema</taxon>
    </lineage>
</organism>
<accession>A0ABR4PG88</accession>
<evidence type="ECO:0000313" key="9">
    <source>
        <dbReference type="EMBL" id="KAL3422320.1"/>
    </source>
</evidence>
<evidence type="ECO:0000313" key="10">
    <source>
        <dbReference type="Proteomes" id="UP001629113"/>
    </source>
</evidence>
<feature type="domain" description="Rhodopsin" evidence="8">
    <location>
        <begin position="26"/>
        <end position="270"/>
    </location>
</feature>
<sequence>MTSYTYEQVIVTPVLMLTLSLVSLLLRCWVKRVMLHNVSHDDWLLVLSFVLFCVLCTLSIISAGYGFGKHSDVLEKHNLFIIYRLWFFEEIVYLTATITLKLSIAILLLRLAVERAHRIIIYSTSIFYTVTGIAFIFGVIFQCWPIRSFWTDNDERSGVDGTCVSAYVLGILAYSNATISLVSDLIFVAVPISFVWSLNLERRTKFSVSIVLCLGFMASAVNMARYNYIDNLASPGDNSYDYAVISLVSILEIGLGIIAASLATCRPLIRILTTWIPFLRSDKSQPRTTNERALHDATSTHTHCADPQSHPLVNTEKPPPMPMSTLRSREELEVDVRDWQHTCRRAQRSSAVIHLAVDMTRTLSESSSLVVPEEFQA</sequence>
<evidence type="ECO:0000256" key="5">
    <source>
        <dbReference type="ARBA" id="ARBA00038359"/>
    </source>
</evidence>
<dbReference type="PANTHER" id="PTHR33048">
    <property type="entry name" value="PTH11-LIKE INTEGRAL MEMBRANE PROTEIN (AFU_ORTHOLOGUE AFUA_5G11245)"/>
    <property type="match status" value="1"/>
</dbReference>
<proteinExistence type="inferred from homology"/>
<feature type="transmembrane region" description="Helical" evidence="7">
    <location>
        <begin position="91"/>
        <end position="113"/>
    </location>
</feature>
<evidence type="ECO:0000259" key="8">
    <source>
        <dbReference type="Pfam" id="PF20684"/>
    </source>
</evidence>
<evidence type="ECO:0000256" key="4">
    <source>
        <dbReference type="ARBA" id="ARBA00023136"/>
    </source>
</evidence>
<dbReference type="InterPro" id="IPR049326">
    <property type="entry name" value="Rhodopsin_dom_fungi"/>
</dbReference>
<comment type="similarity">
    <text evidence="5">Belongs to the SAT4 family.</text>
</comment>
<evidence type="ECO:0000256" key="3">
    <source>
        <dbReference type="ARBA" id="ARBA00022989"/>
    </source>
</evidence>
<protein>
    <submittedName>
        <fullName evidence="9">Integral membrane protein</fullName>
    </submittedName>
</protein>
<evidence type="ECO:0000256" key="1">
    <source>
        <dbReference type="ARBA" id="ARBA00004141"/>
    </source>
</evidence>
<evidence type="ECO:0000256" key="6">
    <source>
        <dbReference type="SAM" id="MobiDB-lite"/>
    </source>
</evidence>
<feature type="region of interest" description="Disordered" evidence="6">
    <location>
        <begin position="299"/>
        <end position="320"/>
    </location>
</feature>
<dbReference type="EMBL" id="JBFCZG010000005">
    <property type="protein sequence ID" value="KAL3422320.1"/>
    <property type="molecule type" value="Genomic_DNA"/>
</dbReference>
<name>A0ABR4PG88_9HELO</name>
<feature type="transmembrane region" description="Helical" evidence="7">
    <location>
        <begin position="42"/>
        <end position="67"/>
    </location>
</feature>
<feature type="transmembrane region" description="Helical" evidence="7">
    <location>
        <begin position="244"/>
        <end position="265"/>
    </location>
</feature>
<keyword evidence="10" id="KW-1185">Reference proteome</keyword>
<dbReference type="Proteomes" id="UP001629113">
    <property type="component" value="Unassembled WGS sequence"/>
</dbReference>
<feature type="transmembrane region" description="Helical" evidence="7">
    <location>
        <begin position="167"/>
        <end position="194"/>
    </location>
</feature>
<feature type="transmembrane region" description="Helical" evidence="7">
    <location>
        <begin position="6"/>
        <end position="30"/>
    </location>
</feature>
<keyword evidence="3 7" id="KW-1133">Transmembrane helix</keyword>
<dbReference type="PANTHER" id="PTHR33048:SF96">
    <property type="entry name" value="INTEGRAL MEMBRANE PROTEIN"/>
    <property type="match status" value="1"/>
</dbReference>
<evidence type="ECO:0000256" key="7">
    <source>
        <dbReference type="SAM" id="Phobius"/>
    </source>
</evidence>
<evidence type="ECO:0000256" key="2">
    <source>
        <dbReference type="ARBA" id="ARBA00022692"/>
    </source>
</evidence>
<comment type="subcellular location">
    <subcellularLocation>
        <location evidence="1">Membrane</location>
        <topology evidence="1">Multi-pass membrane protein</topology>
    </subcellularLocation>
</comment>
<reference evidence="9 10" key="1">
    <citation type="submission" date="2024-06" db="EMBL/GenBank/DDBJ databases">
        <title>Complete genome of Phlyctema vagabunda strain 19-DSS-EL-015.</title>
        <authorList>
            <person name="Fiorenzani C."/>
        </authorList>
    </citation>
    <scope>NUCLEOTIDE SEQUENCE [LARGE SCALE GENOMIC DNA]</scope>
    <source>
        <strain evidence="9 10">19-DSS-EL-015</strain>
    </source>
</reference>
<keyword evidence="4 7" id="KW-0472">Membrane</keyword>
<dbReference type="InterPro" id="IPR052337">
    <property type="entry name" value="SAT4-like"/>
</dbReference>